<evidence type="ECO:0000256" key="2">
    <source>
        <dbReference type="SAM" id="Phobius"/>
    </source>
</evidence>
<evidence type="ECO:0000313" key="4">
    <source>
        <dbReference type="Proteomes" id="UP000886523"/>
    </source>
</evidence>
<sequence length="59" mass="6559">MVGAKNQSRDQTGDWSNREIRRRVPLESPKVLIVVSVGYVSGLGLQTITTVMPSVVYIR</sequence>
<feature type="non-terminal residue" evidence="3">
    <location>
        <position position="59"/>
    </location>
</feature>
<feature type="transmembrane region" description="Helical" evidence="2">
    <location>
        <begin position="31"/>
        <end position="58"/>
    </location>
</feature>
<dbReference type="AlphaFoldDB" id="A0A9P6B1N5"/>
<reference evidence="3" key="1">
    <citation type="journal article" date="2020" name="Nat. Commun.">
        <title>Large-scale genome sequencing of mycorrhizal fungi provides insights into the early evolution of symbiotic traits.</title>
        <authorList>
            <person name="Miyauchi S."/>
            <person name="Kiss E."/>
            <person name="Kuo A."/>
            <person name="Drula E."/>
            <person name="Kohler A."/>
            <person name="Sanchez-Garcia M."/>
            <person name="Morin E."/>
            <person name="Andreopoulos B."/>
            <person name="Barry K.W."/>
            <person name="Bonito G."/>
            <person name="Buee M."/>
            <person name="Carver A."/>
            <person name="Chen C."/>
            <person name="Cichocki N."/>
            <person name="Clum A."/>
            <person name="Culley D."/>
            <person name="Crous P.W."/>
            <person name="Fauchery L."/>
            <person name="Girlanda M."/>
            <person name="Hayes R.D."/>
            <person name="Keri Z."/>
            <person name="LaButti K."/>
            <person name="Lipzen A."/>
            <person name="Lombard V."/>
            <person name="Magnuson J."/>
            <person name="Maillard F."/>
            <person name="Murat C."/>
            <person name="Nolan M."/>
            <person name="Ohm R.A."/>
            <person name="Pangilinan J."/>
            <person name="Pereira M.F."/>
            <person name="Perotto S."/>
            <person name="Peter M."/>
            <person name="Pfister S."/>
            <person name="Riley R."/>
            <person name="Sitrit Y."/>
            <person name="Stielow J.B."/>
            <person name="Szollosi G."/>
            <person name="Zifcakova L."/>
            <person name="Stursova M."/>
            <person name="Spatafora J.W."/>
            <person name="Tedersoo L."/>
            <person name="Vaario L.M."/>
            <person name="Yamada A."/>
            <person name="Yan M."/>
            <person name="Wang P."/>
            <person name="Xu J."/>
            <person name="Bruns T."/>
            <person name="Baldrian P."/>
            <person name="Vilgalys R."/>
            <person name="Dunand C."/>
            <person name="Henrissat B."/>
            <person name="Grigoriev I.V."/>
            <person name="Hibbett D."/>
            <person name="Nagy L.G."/>
            <person name="Martin F.M."/>
        </authorList>
    </citation>
    <scope>NUCLEOTIDE SEQUENCE</scope>
    <source>
        <strain evidence="3">UP504</strain>
    </source>
</reference>
<feature type="region of interest" description="Disordered" evidence="1">
    <location>
        <begin position="1"/>
        <end position="20"/>
    </location>
</feature>
<accession>A0A9P6B1N5</accession>
<feature type="compositionally biased region" description="Basic and acidic residues" evidence="1">
    <location>
        <begin position="7"/>
        <end position="20"/>
    </location>
</feature>
<dbReference type="EMBL" id="MU128944">
    <property type="protein sequence ID" value="KAF9515998.1"/>
    <property type="molecule type" value="Genomic_DNA"/>
</dbReference>
<evidence type="ECO:0000256" key="1">
    <source>
        <dbReference type="SAM" id="MobiDB-lite"/>
    </source>
</evidence>
<keyword evidence="2" id="KW-0472">Membrane</keyword>
<gene>
    <name evidence="3" type="ORF">BS47DRAFT_1341318</name>
</gene>
<proteinExistence type="predicted"/>
<evidence type="ECO:0000313" key="3">
    <source>
        <dbReference type="EMBL" id="KAF9515998.1"/>
    </source>
</evidence>
<keyword evidence="2" id="KW-0812">Transmembrane</keyword>
<protein>
    <submittedName>
        <fullName evidence="3">Uncharacterized protein</fullName>
    </submittedName>
</protein>
<dbReference type="Proteomes" id="UP000886523">
    <property type="component" value="Unassembled WGS sequence"/>
</dbReference>
<name>A0A9P6B1N5_9AGAM</name>
<keyword evidence="4" id="KW-1185">Reference proteome</keyword>
<comment type="caution">
    <text evidence="3">The sequence shown here is derived from an EMBL/GenBank/DDBJ whole genome shotgun (WGS) entry which is preliminary data.</text>
</comment>
<organism evidence="3 4">
    <name type="scientific">Hydnum rufescens UP504</name>
    <dbReference type="NCBI Taxonomy" id="1448309"/>
    <lineage>
        <taxon>Eukaryota</taxon>
        <taxon>Fungi</taxon>
        <taxon>Dikarya</taxon>
        <taxon>Basidiomycota</taxon>
        <taxon>Agaricomycotina</taxon>
        <taxon>Agaricomycetes</taxon>
        <taxon>Cantharellales</taxon>
        <taxon>Hydnaceae</taxon>
        <taxon>Hydnum</taxon>
    </lineage>
</organism>
<keyword evidence="2" id="KW-1133">Transmembrane helix</keyword>